<keyword evidence="1" id="KW-0812">Transmembrane</keyword>
<dbReference type="GO" id="GO:0055085">
    <property type="term" value="P:transmembrane transport"/>
    <property type="evidence" value="ECO:0007669"/>
    <property type="project" value="InterPro"/>
</dbReference>
<dbReference type="InterPro" id="IPR051045">
    <property type="entry name" value="TonB-dependent_transducer"/>
</dbReference>
<feature type="transmembrane region" description="Helical" evidence="1">
    <location>
        <begin position="6"/>
        <end position="22"/>
    </location>
</feature>
<evidence type="ECO:0000256" key="1">
    <source>
        <dbReference type="SAM" id="Phobius"/>
    </source>
</evidence>
<evidence type="ECO:0000259" key="2">
    <source>
        <dbReference type="Pfam" id="PF03544"/>
    </source>
</evidence>
<comment type="caution">
    <text evidence="4">The sequence shown here is derived from an EMBL/GenBank/DDBJ whole genome shotgun (WGS) entry which is preliminary data.</text>
</comment>
<dbReference type="Pfam" id="PF05569">
    <property type="entry name" value="Peptidase_M56"/>
    <property type="match status" value="1"/>
</dbReference>
<gene>
    <name evidence="4" type="ORF">FNW11_12615</name>
</gene>
<evidence type="ECO:0000313" key="5">
    <source>
        <dbReference type="Proteomes" id="UP000318669"/>
    </source>
</evidence>
<feature type="domain" description="TonB C-terminal" evidence="2">
    <location>
        <begin position="334"/>
        <end position="394"/>
    </location>
</feature>
<keyword evidence="1" id="KW-1133">Transmembrane helix</keyword>
<evidence type="ECO:0000313" key="4">
    <source>
        <dbReference type="EMBL" id="TRX07519.1"/>
    </source>
</evidence>
<reference evidence="4 5" key="1">
    <citation type="submission" date="2019-07" db="EMBL/GenBank/DDBJ databases">
        <title>Novel species of Flavobacterium.</title>
        <authorList>
            <person name="Liu Q."/>
            <person name="Xin Y.-H."/>
        </authorList>
    </citation>
    <scope>NUCLEOTIDE SEQUENCE [LARGE SCALE GENOMIC DNA]</scope>
    <source>
        <strain evidence="4 5">GSR22</strain>
    </source>
</reference>
<dbReference type="PANTHER" id="PTHR33446:SF2">
    <property type="entry name" value="PROTEIN TONB"/>
    <property type="match status" value="1"/>
</dbReference>
<dbReference type="OrthoDB" id="1522859at2"/>
<keyword evidence="1" id="KW-0472">Membrane</keyword>
<dbReference type="RefSeq" id="WP_144064936.1">
    <property type="nucleotide sequence ID" value="NZ_VJZL01000025.1"/>
</dbReference>
<dbReference type="Pfam" id="PF03544">
    <property type="entry name" value="TonB_C"/>
    <property type="match status" value="1"/>
</dbReference>
<dbReference type="AlphaFoldDB" id="A0A553BGZ6"/>
<dbReference type="SUPFAM" id="SSF74653">
    <property type="entry name" value="TolA/TonB C-terminal domain"/>
    <property type="match status" value="1"/>
</dbReference>
<sequence>MILYILKSSLLLFILITVYKLLLENEKMHHFNRIYLLGSLIFSLTIPLQLFSFKTKISDTITHFQLNEILLQKTSENLSTITDNQMMNYTAVTIYLLVALLLIIRFVLNLYSFYKKIKNNEQQTLNGNKVVLIQEPVVPHSFLNSIFFYEQDFKNNNIAPELIVHEAVHIKQKHTLDILFIEVLQILFWFNPLILLYKHAIKLNHEFLADETVNAKFNSVFYYQKMLLNIASNQRKIALASSINYLITKKRLIMMTKKESKTRIILKTVGVGVIFSLLLFSFSPETMAQESPNIISSEGKIITEISQPEFPGGMLAFYKFVGSNFKTPSGLKGNGKVYITFMIEKDGSLSEFEILRDMGFGTGEEAIRVLKLSPKWIPGKENKEPVRVKYSLPITIQAK</sequence>
<feature type="domain" description="Peptidase M56" evidence="3">
    <location>
        <begin position="161"/>
        <end position="253"/>
    </location>
</feature>
<organism evidence="4 5">
    <name type="scientific">Flavobacterium gawalongense</name>
    <dbReference type="NCBI Taxonomy" id="2594432"/>
    <lineage>
        <taxon>Bacteria</taxon>
        <taxon>Pseudomonadati</taxon>
        <taxon>Bacteroidota</taxon>
        <taxon>Flavobacteriia</taxon>
        <taxon>Flavobacteriales</taxon>
        <taxon>Flavobacteriaceae</taxon>
        <taxon>Flavobacterium</taxon>
    </lineage>
</organism>
<dbReference type="Proteomes" id="UP000318669">
    <property type="component" value="Unassembled WGS sequence"/>
</dbReference>
<dbReference type="GO" id="GO:0098797">
    <property type="term" value="C:plasma membrane protein complex"/>
    <property type="evidence" value="ECO:0007669"/>
    <property type="project" value="TreeGrafter"/>
</dbReference>
<dbReference type="GO" id="GO:0031992">
    <property type="term" value="F:energy transducer activity"/>
    <property type="evidence" value="ECO:0007669"/>
    <property type="project" value="TreeGrafter"/>
</dbReference>
<dbReference type="InterPro" id="IPR008756">
    <property type="entry name" value="Peptidase_M56"/>
</dbReference>
<accession>A0A553BGZ6</accession>
<protein>
    <submittedName>
        <fullName evidence="4">M56 family peptidase</fullName>
    </submittedName>
</protein>
<dbReference type="InterPro" id="IPR037682">
    <property type="entry name" value="TonB_C"/>
</dbReference>
<dbReference type="EMBL" id="VJZL01000025">
    <property type="protein sequence ID" value="TRX07519.1"/>
    <property type="molecule type" value="Genomic_DNA"/>
</dbReference>
<dbReference type="PANTHER" id="PTHR33446">
    <property type="entry name" value="PROTEIN TONB-RELATED"/>
    <property type="match status" value="1"/>
</dbReference>
<feature type="transmembrane region" description="Helical" evidence="1">
    <location>
        <begin position="264"/>
        <end position="282"/>
    </location>
</feature>
<evidence type="ECO:0000259" key="3">
    <source>
        <dbReference type="Pfam" id="PF05569"/>
    </source>
</evidence>
<proteinExistence type="predicted"/>
<feature type="transmembrane region" description="Helical" evidence="1">
    <location>
        <begin position="86"/>
        <end position="108"/>
    </location>
</feature>
<name>A0A553BGZ6_9FLAO</name>
<dbReference type="Gene3D" id="3.30.1150.10">
    <property type="match status" value="1"/>
</dbReference>
<feature type="transmembrane region" description="Helical" evidence="1">
    <location>
        <begin position="34"/>
        <end position="53"/>
    </location>
</feature>